<dbReference type="EMBL" id="JAGSOH010000060">
    <property type="protein sequence ID" value="MBR7828589.1"/>
    <property type="molecule type" value="Genomic_DNA"/>
</dbReference>
<evidence type="ECO:0000256" key="3">
    <source>
        <dbReference type="ARBA" id="ARBA00022777"/>
    </source>
</evidence>
<dbReference type="InterPro" id="IPR008271">
    <property type="entry name" value="Ser/Thr_kinase_AS"/>
</dbReference>
<evidence type="ECO:0000256" key="2">
    <source>
        <dbReference type="ARBA" id="ARBA00022741"/>
    </source>
</evidence>
<dbReference type="PROSITE" id="PS00107">
    <property type="entry name" value="PROTEIN_KINASE_ATP"/>
    <property type="match status" value="1"/>
</dbReference>
<evidence type="ECO:0000313" key="10">
    <source>
        <dbReference type="Proteomes" id="UP000676325"/>
    </source>
</evidence>
<dbReference type="Pfam" id="PF00069">
    <property type="entry name" value="Pkinase"/>
    <property type="match status" value="1"/>
</dbReference>
<dbReference type="SUPFAM" id="SSF56112">
    <property type="entry name" value="Protein kinase-like (PK-like)"/>
    <property type="match status" value="1"/>
</dbReference>
<dbReference type="PANTHER" id="PTHR43289:SF34">
    <property type="entry name" value="SERINE_THREONINE-PROTEIN KINASE YBDM-RELATED"/>
    <property type="match status" value="1"/>
</dbReference>
<keyword evidence="3 9" id="KW-0418">Kinase</keyword>
<dbReference type="InterPro" id="IPR011009">
    <property type="entry name" value="Kinase-like_dom_sf"/>
</dbReference>
<dbReference type="PROSITE" id="PS00108">
    <property type="entry name" value="PROTEIN_KINASE_ST"/>
    <property type="match status" value="1"/>
</dbReference>
<dbReference type="CDD" id="cd14014">
    <property type="entry name" value="STKc_PknB_like"/>
    <property type="match status" value="1"/>
</dbReference>
<evidence type="ECO:0000256" key="4">
    <source>
        <dbReference type="ARBA" id="ARBA00022840"/>
    </source>
</evidence>
<keyword evidence="7" id="KW-0812">Transmembrane</keyword>
<dbReference type="AlphaFoldDB" id="A0A941EJ52"/>
<evidence type="ECO:0000259" key="8">
    <source>
        <dbReference type="PROSITE" id="PS50011"/>
    </source>
</evidence>
<evidence type="ECO:0000256" key="1">
    <source>
        <dbReference type="ARBA" id="ARBA00022679"/>
    </source>
</evidence>
<evidence type="ECO:0000256" key="7">
    <source>
        <dbReference type="SAM" id="Phobius"/>
    </source>
</evidence>
<gene>
    <name evidence="9" type="ORF">KDK95_19920</name>
</gene>
<feature type="binding site" evidence="5">
    <location>
        <position position="70"/>
    </location>
    <ligand>
        <name>ATP</name>
        <dbReference type="ChEBI" id="CHEBI:30616"/>
    </ligand>
</feature>
<dbReference type="SMART" id="SM00220">
    <property type="entry name" value="S_TKc"/>
    <property type="match status" value="1"/>
</dbReference>
<keyword evidence="1" id="KW-0808">Transferase</keyword>
<protein>
    <submittedName>
        <fullName evidence="9">Serine/threonine protein kinase</fullName>
    </submittedName>
</protein>
<dbReference type="Gene3D" id="1.10.510.10">
    <property type="entry name" value="Transferase(Phosphotransferase) domain 1"/>
    <property type="match status" value="1"/>
</dbReference>
<keyword evidence="10" id="KW-1185">Reference proteome</keyword>
<dbReference type="GO" id="GO:0005524">
    <property type="term" value="F:ATP binding"/>
    <property type="evidence" value="ECO:0007669"/>
    <property type="project" value="UniProtKB-UniRule"/>
</dbReference>
<organism evidence="9 10">
    <name type="scientific">Actinospica acidithermotolerans</name>
    <dbReference type="NCBI Taxonomy" id="2828514"/>
    <lineage>
        <taxon>Bacteria</taxon>
        <taxon>Bacillati</taxon>
        <taxon>Actinomycetota</taxon>
        <taxon>Actinomycetes</taxon>
        <taxon>Catenulisporales</taxon>
        <taxon>Actinospicaceae</taxon>
        <taxon>Actinospica</taxon>
    </lineage>
</organism>
<dbReference type="Proteomes" id="UP000676325">
    <property type="component" value="Unassembled WGS sequence"/>
</dbReference>
<dbReference type="InterPro" id="IPR017441">
    <property type="entry name" value="Protein_kinase_ATP_BS"/>
</dbReference>
<dbReference type="GO" id="GO:0004674">
    <property type="term" value="F:protein serine/threonine kinase activity"/>
    <property type="evidence" value="ECO:0007669"/>
    <property type="project" value="UniProtKB-KW"/>
</dbReference>
<name>A0A941EJ52_9ACTN</name>
<keyword evidence="9" id="KW-0723">Serine/threonine-protein kinase</keyword>
<sequence length="564" mass="57837">MGQETAADWRAALAAASAGYAASALREPRESDPAAVGPYRVEAVLGQGGMGRVFLARHRAAQGAQPVALKVLSHTDDATARARFRRELAAARRVEGEGTARVLDGDPDADPPWLVTEYIEGPTLDRLVAQRGPFPAHAAAGLAVGVAGALATIHAAGVVHRDLKPANIILAPDGPRVVDFGIARTADSTTLSVTGWTMGTPGYMAPEQIVDPRTVGPAVDVFALGAVLVFATCGLSPYSGGDPASVVYRIVHGEPNLDGVPGELRELVADCLARNPADRPRPEAVAAAGLRIVDRLTRRGTVPPAEPILPDPVSAAAQTVVTPSLPEPGRTSEPARRSAAPTGDRLPVLRRRRRAIGILAALLAAALGVSSWFAVEAFGRPEHTASGSATLPATAGTTSSAKQSAGATAFAGGTVVAGVGCPSTKWAVFSVTSGSLETDVHGGDPACGGAADAFRKSGKSAKSGSSADWSFDFKRPVTCTLKIYIANADPSSGFAVYQIAAGGSENRFRIDQAENKGAFVANADLENLSAPDGVIRLTLTDISVINGDQNHVTASSVSAACRAG</sequence>
<keyword evidence="4 5" id="KW-0067">ATP-binding</keyword>
<dbReference type="InterPro" id="IPR000719">
    <property type="entry name" value="Prot_kinase_dom"/>
</dbReference>
<proteinExistence type="predicted"/>
<keyword evidence="2 5" id="KW-0547">Nucleotide-binding</keyword>
<accession>A0A941EJ52</accession>
<feature type="domain" description="Protein kinase" evidence="8">
    <location>
        <begin position="39"/>
        <end position="293"/>
    </location>
</feature>
<dbReference type="PROSITE" id="PS50011">
    <property type="entry name" value="PROTEIN_KINASE_DOM"/>
    <property type="match status" value="1"/>
</dbReference>
<keyword evidence="7" id="KW-1133">Transmembrane helix</keyword>
<dbReference type="Gene3D" id="3.30.200.20">
    <property type="entry name" value="Phosphorylase Kinase, domain 1"/>
    <property type="match status" value="1"/>
</dbReference>
<keyword evidence="7" id="KW-0472">Membrane</keyword>
<evidence type="ECO:0000256" key="5">
    <source>
        <dbReference type="PROSITE-ProRule" id="PRU10141"/>
    </source>
</evidence>
<reference evidence="9" key="1">
    <citation type="submission" date="2021-04" db="EMBL/GenBank/DDBJ databases">
        <title>Genome based classification of Actinospica acidithermotolerans sp. nov., an actinobacterium isolated from an Indonesian hot spring.</title>
        <authorList>
            <person name="Kusuma A.B."/>
            <person name="Putra K.E."/>
            <person name="Nafisah S."/>
            <person name="Loh J."/>
            <person name="Nouioui I."/>
            <person name="Goodfellow M."/>
        </authorList>
    </citation>
    <scope>NUCLEOTIDE SEQUENCE</scope>
    <source>
        <strain evidence="9">MGRD01-02</strain>
    </source>
</reference>
<dbReference type="RefSeq" id="WP_212519721.1">
    <property type="nucleotide sequence ID" value="NZ_JAGSOH010000060.1"/>
</dbReference>
<comment type="caution">
    <text evidence="9">The sequence shown here is derived from an EMBL/GenBank/DDBJ whole genome shotgun (WGS) entry which is preliminary data.</text>
</comment>
<dbReference type="PANTHER" id="PTHR43289">
    <property type="entry name" value="MITOGEN-ACTIVATED PROTEIN KINASE KINASE KINASE 20-RELATED"/>
    <property type="match status" value="1"/>
</dbReference>
<evidence type="ECO:0000256" key="6">
    <source>
        <dbReference type="SAM" id="MobiDB-lite"/>
    </source>
</evidence>
<evidence type="ECO:0000313" key="9">
    <source>
        <dbReference type="EMBL" id="MBR7828589.1"/>
    </source>
</evidence>
<feature type="region of interest" description="Disordered" evidence="6">
    <location>
        <begin position="323"/>
        <end position="344"/>
    </location>
</feature>
<feature type="transmembrane region" description="Helical" evidence="7">
    <location>
        <begin position="355"/>
        <end position="375"/>
    </location>
</feature>